<evidence type="ECO:0000256" key="6">
    <source>
        <dbReference type="SAM" id="Phobius"/>
    </source>
</evidence>
<keyword evidence="8" id="KW-1185">Reference proteome</keyword>
<dbReference type="InterPro" id="IPR017039">
    <property type="entry name" value="Virul_fac_BrkB"/>
</dbReference>
<dbReference type="KEGG" id="spph:KFK14_02920"/>
<keyword evidence="3 6" id="KW-0812">Transmembrane</keyword>
<comment type="subcellular location">
    <subcellularLocation>
        <location evidence="1">Cell membrane</location>
        <topology evidence="1">Multi-pass membrane protein</topology>
    </subcellularLocation>
</comment>
<keyword evidence="2" id="KW-1003">Cell membrane</keyword>
<evidence type="ECO:0000256" key="3">
    <source>
        <dbReference type="ARBA" id="ARBA00022692"/>
    </source>
</evidence>
<dbReference type="NCBIfam" id="TIGR00765">
    <property type="entry name" value="yihY_not_rbn"/>
    <property type="match status" value="1"/>
</dbReference>
<evidence type="ECO:0000313" key="8">
    <source>
        <dbReference type="Proteomes" id="UP000681425"/>
    </source>
</evidence>
<evidence type="ECO:0000313" key="7">
    <source>
        <dbReference type="EMBL" id="QUT08072.1"/>
    </source>
</evidence>
<feature type="transmembrane region" description="Helical" evidence="6">
    <location>
        <begin position="192"/>
        <end position="210"/>
    </location>
</feature>
<dbReference type="PIRSF" id="PIRSF035875">
    <property type="entry name" value="RNase_BN"/>
    <property type="match status" value="1"/>
</dbReference>
<organism evidence="7 8">
    <name type="scientific">Sphingobium phenoxybenzoativorans</name>
    <dbReference type="NCBI Taxonomy" id="1592790"/>
    <lineage>
        <taxon>Bacteria</taxon>
        <taxon>Pseudomonadati</taxon>
        <taxon>Pseudomonadota</taxon>
        <taxon>Alphaproteobacteria</taxon>
        <taxon>Sphingomonadales</taxon>
        <taxon>Sphingomonadaceae</taxon>
        <taxon>Sphingobium</taxon>
    </lineage>
</organism>
<evidence type="ECO:0000256" key="5">
    <source>
        <dbReference type="ARBA" id="ARBA00023136"/>
    </source>
</evidence>
<dbReference type="GO" id="GO:0005886">
    <property type="term" value="C:plasma membrane"/>
    <property type="evidence" value="ECO:0007669"/>
    <property type="project" value="UniProtKB-SubCell"/>
</dbReference>
<name>A0A975KBM7_9SPHN</name>
<feature type="transmembrane region" description="Helical" evidence="6">
    <location>
        <begin position="259"/>
        <end position="282"/>
    </location>
</feature>
<accession>A0A975KBM7</accession>
<evidence type="ECO:0000256" key="4">
    <source>
        <dbReference type="ARBA" id="ARBA00022989"/>
    </source>
</evidence>
<protein>
    <submittedName>
        <fullName evidence="7">YihY/virulence factor BrkB family protein</fullName>
    </submittedName>
</protein>
<dbReference type="EMBL" id="CP073910">
    <property type="protein sequence ID" value="QUT08072.1"/>
    <property type="molecule type" value="Genomic_DNA"/>
</dbReference>
<feature type="transmembrane region" description="Helical" evidence="6">
    <location>
        <begin position="222"/>
        <end position="247"/>
    </location>
</feature>
<sequence>MEGHRHGAEANSPAQLSLRAWWLILKRVWTNIGRHNVGLMSAGVAFYAFLSFVPLLGALLMSYGLIADPAIVANHMRMIIELVPADAARLIYEQLTNLTTAAAGKKGLGLLVALAVSIYGATRASDALITALNVIYEEQDRRGLIKGTLTSAVLIVGAIMIGIIGVLSATMLGYAQDLIGGIGPVATGIVRAATWIAAGALCCMTMAAMYRFAPDRADARWSWLSVGSVLATLLWLTATLGFGFYAARFGDYDVTYGSLGAVVVLLMWLYVSAYATLLGALVNAEAERQTARDTTTGRERPMGQRGAVVADMSAALTADEAAS</sequence>
<evidence type="ECO:0000256" key="2">
    <source>
        <dbReference type="ARBA" id="ARBA00022475"/>
    </source>
</evidence>
<reference evidence="7" key="1">
    <citation type="submission" date="2021-04" db="EMBL/GenBank/DDBJ databases">
        <title>Isolation of p-tert-butylphenol degrading bacteria Sphingobium phenoxybenzoativorans Tas13 from active sludge.</title>
        <authorList>
            <person name="Li Y."/>
        </authorList>
    </citation>
    <scope>NUCLEOTIDE SEQUENCE</scope>
    <source>
        <strain evidence="7">Tas13</strain>
    </source>
</reference>
<dbReference type="PANTHER" id="PTHR30213:SF0">
    <property type="entry name" value="UPF0761 MEMBRANE PROTEIN YIHY"/>
    <property type="match status" value="1"/>
</dbReference>
<proteinExistence type="predicted"/>
<gene>
    <name evidence="7" type="ORF">KFK14_02920</name>
</gene>
<dbReference type="Proteomes" id="UP000681425">
    <property type="component" value="Chromosome"/>
</dbReference>
<feature type="transmembrane region" description="Helical" evidence="6">
    <location>
        <begin position="44"/>
        <end position="67"/>
    </location>
</feature>
<dbReference type="Pfam" id="PF03631">
    <property type="entry name" value="Virul_fac_BrkB"/>
    <property type="match status" value="1"/>
</dbReference>
<evidence type="ECO:0000256" key="1">
    <source>
        <dbReference type="ARBA" id="ARBA00004651"/>
    </source>
</evidence>
<dbReference type="AlphaFoldDB" id="A0A975KBM7"/>
<keyword evidence="4 6" id="KW-1133">Transmembrane helix</keyword>
<dbReference type="PANTHER" id="PTHR30213">
    <property type="entry name" value="INNER MEMBRANE PROTEIN YHJD"/>
    <property type="match status" value="1"/>
</dbReference>
<feature type="transmembrane region" description="Helical" evidence="6">
    <location>
        <begin position="149"/>
        <end position="172"/>
    </location>
</feature>
<keyword evidence="5 6" id="KW-0472">Membrane</keyword>